<comment type="caution">
    <text evidence="2">The sequence shown here is derived from an EMBL/GenBank/DDBJ whole genome shotgun (WGS) entry which is preliminary data.</text>
</comment>
<keyword evidence="3" id="KW-1185">Reference proteome</keyword>
<dbReference type="OrthoDB" id="5946211at2759"/>
<dbReference type="EMBL" id="JWZT01002035">
    <property type="protein sequence ID" value="KII70554.1"/>
    <property type="molecule type" value="Genomic_DNA"/>
</dbReference>
<proteinExistence type="inferred from homology"/>
<accession>A0A0C2IYF6</accession>
<dbReference type="AlphaFoldDB" id="A0A0C2IYF6"/>
<evidence type="ECO:0000313" key="2">
    <source>
        <dbReference type="EMBL" id="KII70554.1"/>
    </source>
</evidence>
<evidence type="ECO:0000313" key="3">
    <source>
        <dbReference type="Proteomes" id="UP000031668"/>
    </source>
</evidence>
<name>A0A0C2IYF6_THEKT</name>
<sequence length="100" mass="11549">MSEFKEGLFKCFWNFEGCCLSWYCPCLVSGFIAREVGENFFLFCLFDILFPPGPIIYLRHKVREQHNIEGSIAEDVLVGCCCICCSQVQSYTELGIHMMR</sequence>
<organism evidence="2 3">
    <name type="scientific">Thelohanellus kitauei</name>
    <name type="common">Myxosporean</name>
    <dbReference type="NCBI Taxonomy" id="669202"/>
    <lineage>
        <taxon>Eukaryota</taxon>
        <taxon>Metazoa</taxon>
        <taxon>Cnidaria</taxon>
        <taxon>Myxozoa</taxon>
        <taxon>Myxosporea</taxon>
        <taxon>Bivalvulida</taxon>
        <taxon>Platysporina</taxon>
        <taxon>Myxobolidae</taxon>
        <taxon>Thelohanellus</taxon>
    </lineage>
</organism>
<reference evidence="2 3" key="1">
    <citation type="journal article" date="2014" name="Genome Biol. Evol.">
        <title>The genome of the myxosporean Thelohanellus kitauei shows adaptations to nutrient acquisition within its fish host.</title>
        <authorList>
            <person name="Yang Y."/>
            <person name="Xiong J."/>
            <person name="Zhou Z."/>
            <person name="Huo F."/>
            <person name="Miao W."/>
            <person name="Ran C."/>
            <person name="Liu Y."/>
            <person name="Zhang J."/>
            <person name="Feng J."/>
            <person name="Wang M."/>
            <person name="Wang M."/>
            <person name="Wang L."/>
            <person name="Yao B."/>
        </authorList>
    </citation>
    <scope>NUCLEOTIDE SEQUENCE [LARGE SCALE GENOMIC DNA]</scope>
    <source>
        <strain evidence="2">Wuqing</strain>
    </source>
</reference>
<dbReference type="Proteomes" id="UP000031668">
    <property type="component" value="Unassembled WGS sequence"/>
</dbReference>
<gene>
    <name evidence="2" type="ORF">RF11_13139</name>
</gene>
<dbReference type="InterPro" id="IPR006461">
    <property type="entry name" value="PLAC_motif_containing"/>
</dbReference>
<dbReference type="PANTHER" id="PTHR15907">
    <property type="entry name" value="DUF614 FAMILY PROTEIN-RELATED"/>
    <property type="match status" value="1"/>
</dbReference>
<comment type="similarity">
    <text evidence="1">Belongs to the cornifelin family.</text>
</comment>
<dbReference type="Pfam" id="PF04749">
    <property type="entry name" value="PLAC8"/>
    <property type="match status" value="1"/>
</dbReference>
<protein>
    <submittedName>
        <fullName evidence="2">Protein PLANT CADMIUM RESISTANCE 3</fullName>
    </submittedName>
</protein>
<evidence type="ECO:0000256" key="1">
    <source>
        <dbReference type="ARBA" id="ARBA00009024"/>
    </source>
</evidence>
<dbReference type="NCBIfam" id="TIGR01571">
    <property type="entry name" value="A_thal_Cys_rich"/>
    <property type="match status" value="1"/>
</dbReference>